<evidence type="ECO:0000313" key="3">
    <source>
        <dbReference type="Proteomes" id="UP000198287"/>
    </source>
</evidence>
<organism evidence="2 3">
    <name type="scientific">Folsomia candida</name>
    <name type="common">Springtail</name>
    <dbReference type="NCBI Taxonomy" id="158441"/>
    <lineage>
        <taxon>Eukaryota</taxon>
        <taxon>Metazoa</taxon>
        <taxon>Ecdysozoa</taxon>
        <taxon>Arthropoda</taxon>
        <taxon>Hexapoda</taxon>
        <taxon>Collembola</taxon>
        <taxon>Entomobryomorpha</taxon>
        <taxon>Isotomoidea</taxon>
        <taxon>Isotomidae</taxon>
        <taxon>Proisotominae</taxon>
        <taxon>Folsomia</taxon>
    </lineage>
</organism>
<evidence type="ECO:0000256" key="1">
    <source>
        <dbReference type="SAM" id="SignalP"/>
    </source>
</evidence>
<keyword evidence="1" id="KW-0732">Signal</keyword>
<dbReference type="Proteomes" id="UP000198287">
    <property type="component" value="Unassembled WGS sequence"/>
</dbReference>
<protein>
    <submittedName>
        <fullName evidence="2">Uncharacterized protein</fullName>
    </submittedName>
</protein>
<feature type="chain" id="PRO_5012126867" evidence="1">
    <location>
        <begin position="30"/>
        <end position="443"/>
    </location>
</feature>
<gene>
    <name evidence="2" type="ORF">Fcan01_20718</name>
</gene>
<dbReference type="AlphaFoldDB" id="A0A226DKE2"/>
<evidence type="ECO:0000313" key="2">
    <source>
        <dbReference type="EMBL" id="OXA44666.1"/>
    </source>
</evidence>
<dbReference type="Gene3D" id="2.170.15.10">
    <property type="entry name" value="Proaerolysin, chain A, domain 3"/>
    <property type="match status" value="1"/>
</dbReference>
<accession>A0A226DKE2</accession>
<name>A0A226DKE2_FOLCA</name>
<feature type="signal peptide" evidence="1">
    <location>
        <begin position="1"/>
        <end position="29"/>
    </location>
</feature>
<proteinExistence type="predicted"/>
<dbReference type="EMBL" id="LNIX01000019">
    <property type="protein sequence ID" value="OXA44666.1"/>
    <property type="molecule type" value="Genomic_DNA"/>
</dbReference>
<comment type="caution">
    <text evidence="2">The sequence shown here is derived from an EMBL/GenBank/DDBJ whole genome shotgun (WGS) entry which is preliminary data.</text>
</comment>
<reference evidence="2 3" key="1">
    <citation type="submission" date="2015-12" db="EMBL/GenBank/DDBJ databases">
        <title>The genome of Folsomia candida.</title>
        <authorList>
            <person name="Faddeeva A."/>
            <person name="Derks M.F."/>
            <person name="Anvar Y."/>
            <person name="Smit S."/>
            <person name="Van Straalen N."/>
            <person name="Roelofs D."/>
        </authorList>
    </citation>
    <scope>NUCLEOTIDE SEQUENCE [LARGE SCALE GENOMIC DNA]</scope>
    <source>
        <strain evidence="2 3">VU population</strain>
        <tissue evidence="2">Whole body</tissue>
    </source>
</reference>
<sequence>MKQFFSWKKFLTVSLLISLLCKDTFLVGANVHFPTSPNPLVRNSAYPTSSSLYAVKNKGTGHFLCTQNNEPHLLNPNHWWTVRSVGKTYEITNFGTDYHCEKGNKLNLTRVEGAAKDVFLLSSEFSRGIYKCSGKDMYHGVFTFGNETIPFYGTLDFNCTSARHIRQNANLTKLISISKSMPHIRATPYHFHLVDYTVFVHARYEVLGHLDNFTWQDIPEIIPSNTTKIDQSWQIGFSDVIENCSNFPQKRKVNFDFQNNETTQTFFSQENLSRVNKLSSLSVSVGVSVEIPTVKLSPSFGVKTGKVWTNRNFEAERSENSEFSSVTRSIQYQYSSTVTVSPWTVAHITDSLSVVKDFKLTWEADVVVKLRPRRDLGYTDCLQVDEIAYVLDILGYNVPPEAWNETEKGFIFPFSGYTLVSFATQSYIEVTEEPCPKEKRLEL</sequence>
<keyword evidence="3" id="KW-1185">Reference proteome</keyword>